<evidence type="ECO:0000313" key="1">
    <source>
        <dbReference type="EMBL" id="MBR0560797.1"/>
    </source>
</evidence>
<dbReference type="RefSeq" id="WP_211683513.1">
    <property type="nucleotide sequence ID" value="NZ_JAGRQH010000092.1"/>
</dbReference>
<organism evidence="1 2">
    <name type="scientific">Neokomagataea anthophila</name>
    <dbReference type="NCBI Taxonomy" id="2826925"/>
    <lineage>
        <taxon>Bacteria</taxon>
        <taxon>Pseudomonadati</taxon>
        <taxon>Pseudomonadota</taxon>
        <taxon>Alphaproteobacteria</taxon>
        <taxon>Acetobacterales</taxon>
        <taxon>Acetobacteraceae</taxon>
        <taxon>Neokomagataea</taxon>
    </lineage>
</organism>
<accession>A0ABS5EA66</accession>
<gene>
    <name evidence="1" type="ORF">KB213_12185</name>
</gene>
<feature type="non-terminal residue" evidence="1">
    <location>
        <position position="1"/>
    </location>
</feature>
<dbReference type="EMBL" id="JAGRQH010000092">
    <property type="protein sequence ID" value="MBR0560797.1"/>
    <property type="molecule type" value="Genomic_DNA"/>
</dbReference>
<comment type="caution">
    <text evidence="1">The sequence shown here is derived from an EMBL/GenBank/DDBJ whole genome shotgun (WGS) entry which is preliminary data.</text>
</comment>
<keyword evidence="2" id="KW-1185">Reference proteome</keyword>
<sequence>ELIGIEHDGWPRFRGFLGLMETIHAADHSASQALGYECLHRAGAAPGQLSQVAHLNWLFRLTQCFQHRLLLGTEFWRWRNELI</sequence>
<evidence type="ECO:0000313" key="2">
    <source>
        <dbReference type="Proteomes" id="UP000677812"/>
    </source>
</evidence>
<dbReference type="Proteomes" id="UP000677812">
    <property type="component" value="Unassembled WGS sequence"/>
</dbReference>
<name>A0ABS5EA66_9PROT</name>
<feature type="non-terminal residue" evidence="1">
    <location>
        <position position="83"/>
    </location>
</feature>
<proteinExistence type="predicted"/>
<reference evidence="1 2" key="1">
    <citation type="submission" date="2021-04" db="EMBL/GenBank/DDBJ databases">
        <title>The complete genome sequence of Neokomagataea sp. TBRC 2177.</title>
        <authorList>
            <person name="Charoenyingcharoen P."/>
            <person name="Yukphan P."/>
        </authorList>
    </citation>
    <scope>NUCLEOTIDE SEQUENCE [LARGE SCALE GENOMIC DNA]</scope>
    <source>
        <strain evidence="1 2">TBRC 2177</strain>
    </source>
</reference>
<protein>
    <submittedName>
        <fullName evidence="1">Uncharacterized protein</fullName>
    </submittedName>
</protein>